<keyword evidence="5" id="KW-1185">Reference proteome</keyword>
<dbReference type="InterPro" id="IPR036354">
    <property type="entry name" value="Prot_inh_pot1_sf"/>
</dbReference>
<keyword evidence="3" id="KW-0722">Serine protease inhibitor</keyword>
<evidence type="ECO:0000313" key="4">
    <source>
        <dbReference type="EMBL" id="PUZ45250.1"/>
    </source>
</evidence>
<accession>A0A2T7CPH8</accession>
<comment type="similarity">
    <text evidence="1">Belongs to the protease inhibitor I13 (potato type I serine protease inhibitor) family.</text>
</comment>
<name>A0A2T7CPH8_9POAL</name>
<reference evidence="4 5" key="1">
    <citation type="submission" date="2018-04" db="EMBL/GenBank/DDBJ databases">
        <title>WGS assembly of Panicum hallii var. hallii HAL2.</title>
        <authorList>
            <person name="Lovell J."/>
            <person name="Jenkins J."/>
            <person name="Lowry D."/>
            <person name="Mamidi S."/>
            <person name="Sreedasyam A."/>
            <person name="Weng X."/>
            <person name="Barry K."/>
            <person name="Bonette J."/>
            <person name="Campitelli B."/>
            <person name="Daum C."/>
            <person name="Gordon S."/>
            <person name="Gould B."/>
            <person name="Lipzen A."/>
            <person name="MacQueen A."/>
            <person name="Palacio-Mejia J."/>
            <person name="Plott C."/>
            <person name="Shakirov E."/>
            <person name="Shu S."/>
            <person name="Yoshinaga Y."/>
            <person name="Zane M."/>
            <person name="Rokhsar D."/>
            <person name="Grimwood J."/>
            <person name="Schmutz J."/>
            <person name="Juenger T."/>
        </authorList>
    </citation>
    <scope>NUCLEOTIDE SEQUENCE [LARGE SCALE GENOMIC DNA]</scope>
    <source>
        <strain evidence="5">cv. HAL2</strain>
    </source>
</reference>
<dbReference type="AlphaFoldDB" id="A0A2T7CPH8"/>
<dbReference type="GO" id="GO:0009611">
    <property type="term" value="P:response to wounding"/>
    <property type="evidence" value="ECO:0007669"/>
    <property type="project" value="InterPro"/>
</dbReference>
<evidence type="ECO:0000313" key="5">
    <source>
        <dbReference type="Proteomes" id="UP000244336"/>
    </source>
</evidence>
<dbReference type="Proteomes" id="UP000244336">
    <property type="component" value="Chromosome 8"/>
</dbReference>
<dbReference type="SUPFAM" id="SSF54654">
    <property type="entry name" value="CI-2 family of serine protease inhibitors"/>
    <property type="match status" value="1"/>
</dbReference>
<sequence>MGVFQAVEIIRSERPDLRVVRVLPPGQAPSPPQPGMTRVIIYNNANQQVIAPAPYIG</sequence>
<dbReference type="EMBL" id="CM009756">
    <property type="protein sequence ID" value="PUZ45250.1"/>
    <property type="molecule type" value="Genomic_DNA"/>
</dbReference>
<dbReference type="Gramene" id="PUZ45250">
    <property type="protein sequence ID" value="PUZ45250"/>
    <property type="gene ID" value="GQ55_8G206300"/>
</dbReference>
<dbReference type="GO" id="GO:0004867">
    <property type="term" value="F:serine-type endopeptidase inhibitor activity"/>
    <property type="evidence" value="ECO:0007669"/>
    <property type="project" value="UniProtKB-KW"/>
</dbReference>
<dbReference type="InterPro" id="IPR000864">
    <property type="entry name" value="Prot_inh_pot1"/>
</dbReference>
<dbReference type="Pfam" id="PF00280">
    <property type="entry name" value="potato_inhibit"/>
    <property type="match status" value="1"/>
</dbReference>
<evidence type="ECO:0000256" key="2">
    <source>
        <dbReference type="ARBA" id="ARBA00022690"/>
    </source>
</evidence>
<keyword evidence="2" id="KW-0646">Protease inhibitor</keyword>
<organism evidence="4 5">
    <name type="scientific">Panicum hallii var. hallii</name>
    <dbReference type="NCBI Taxonomy" id="1504633"/>
    <lineage>
        <taxon>Eukaryota</taxon>
        <taxon>Viridiplantae</taxon>
        <taxon>Streptophyta</taxon>
        <taxon>Embryophyta</taxon>
        <taxon>Tracheophyta</taxon>
        <taxon>Spermatophyta</taxon>
        <taxon>Magnoliopsida</taxon>
        <taxon>Liliopsida</taxon>
        <taxon>Poales</taxon>
        <taxon>Poaceae</taxon>
        <taxon>PACMAD clade</taxon>
        <taxon>Panicoideae</taxon>
        <taxon>Panicodae</taxon>
        <taxon>Paniceae</taxon>
        <taxon>Panicinae</taxon>
        <taxon>Panicum</taxon>
        <taxon>Panicum sect. Panicum</taxon>
    </lineage>
</organism>
<evidence type="ECO:0000256" key="1">
    <source>
        <dbReference type="ARBA" id="ARBA00008210"/>
    </source>
</evidence>
<gene>
    <name evidence="4" type="ORF">GQ55_8G206300</name>
</gene>
<dbReference type="Gene3D" id="3.30.10.10">
    <property type="entry name" value="Trypsin Inhibitor V, subunit A"/>
    <property type="match status" value="1"/>
</dbReference>
<evidence type="ECO:0000256" key="3">
    <source>
        <dbReference type="ARBA" id="ARBA00022900"/>
    </source>
</evidence>
<protein>
    <submittedName>
        <fullName evidence="4">Uncharacterized protein</fullName>
    </submittedName>
</protein>
<proteinExistence type="inferred from homology"/>